<dbReference type="InterPro" id="IPR019734">
    <property type="entry name" value="TPR_rpt"/>
</dbReference>
<protein>
    <submittedName>
        <fullName evidence="2">Uncharacterized protein</fullName>
    </submittedName>
</protein>
<reference evidence="3" key="2">
    <citation type="submission" date="2010-04" db="EMBL/GenBank/DDBJ databases">
        <authorList>
            <person name="Buell R."/>
            <person name="Hamilton J."/>
            <person name="Hostetler J."/>
        </authorList>
    </citation>
    <scope>NUCLEOTIDE SEQUENCE [LARGE SCALE GENOMIC DNA]</scope>
    <source>
        <strain evidence="3">DAOM:BR144</strain>
    </source>
</reference>
<name>K3WMI1_GLOUD</name>
<dbReference type="VEuPathDB" id="FungiDB:PYU1_G006161"/>
<dbReference type="SMART" id="SM00028">
    <property type="entry name" value="TPR"/>
    <property type="match status" value="2"/>
</dbReference>
<keyword evidence="1" id="KW-0802">TPR repeat</keyword>
<accession>K3WMI1</accession>
<evidence type="ECO:0000313" key="2">
    <source>
        <dbReference type="EnsemblProtists" id="PYU1_T006173"/>
    </source>
</evidence>
<proteinExistence type="predicted"/>
<dbReference type="PROSITE" id="PS50005">
    <property type="entry name" value="TPR"/>
    <property type="match status" value="1"/>
</dbReference>
<dbReference type="AlphaFoldDB" id="K3WMI1"/>
<organism evidence="2 3">
    <name type="scientific">Globisporangium ultimum (strain ATCC 200006 / CBS 805.95 / DAOM BR144)</name>
    <name type="common">Pythium ultimum</name>
    <dbReference type="NCBI Taxonomy" id="431595"/>
    <lineage>
        <taxon>Eukaryota</taxon>
        <taxon>Sar</taxon>
        <taxon>Stramenopiles</taxon>
        <taxon>Oomycota</taxon>
        <taxon>Peronosporomycetes</taxon>
        <taxon>Pythiales</taxon>
        <taxon>Pythiaceae</taxon>
        <taxon>Globisporangium</taxon>
    </lineage>
</organism>
<dbReference type="Gene3D" id="1.25.40.10">
    <property type="entry name" value="Tetratricopeptide repeat domain"/>
    <property type="match status" value="1"/>
</dbReference>
<dbReference type="EnsemblProtists" id="PYU1_T006173">
    <property type="protein sequence ID" value="PYU1_T006173"/>
    <property type="gene ID" value="PYU1_G006161"/>
</dbReference>
<sequence>MAASFPFVDRCLLRVVVQRVIRGLQCHQELSIDRILNATHVIRIVQTRLSDFTSSWKVCENLLKLLKVVLSDSEFVDKFIDFECFETSSLMRPLLGHASVGGQPGPKKFKLKTLEEHRFATRFQETRVTPRTWCQAKKDAYRLIASQDRIDLVEALYLMLEIIWLRPKGSNISVMYLNAGSIYLTFDHLDEAAKSYRNCLNLDPTSWKARYNLGVTLARLYDFVDAKQQLDLALQRCPKEAVDEIQAMLGEIEETQRDRNERAFKQTEMARKFTFEYLQALHCVAAKPSELMRTIAAEDHTVSYRSGPQRHSPLLFHEANGWQGATAGLLHRLHTLAFTRGLSVEEQVLLRDPARSGCIGLEELGNVFLNVTGAKLTASERNELTLICEDGKLAYRFLVPNAETFACLEEMNQTGVSYARLYWTLFRQRGRRREQSRRGGFWFWLDLPMTNWLRAMPVPLVLQQTLSSFGWITPMDLVLKRGLVDPIDASLPLSFADRGTFVFACHEARSSIRKEACLVLQMFFRRLVRRSHRKKSYIKREMLDPNLTYNKQSSAIPDLRVALAEDTLREHHILEEVFTCLENLVDDVVAAVRLERKEYEDQIHLQEIPIRTENRQKTTQAVSMLQTMMLQKIKTT</sequence>
<reference evidence="2" key="3">
    <citation type="submission" date="2015-02" db="UniProtKB">
        <authorList>
            <consortium name="EnsemblProtists"/>
        </authorList>
    </citation>
    <scope>IDENTIFICATION</scope>
    <source>
        <strain evidence="2">DAOM BR144</strain>
    </source>
</reference>
<feature type="repeat" description="TPR" evidence="1">
    <location>
        <begin position="173"/>
        <end position="206"/>
    </location>
</feature>
<reference evidence="3" key="1">
    <citation type="journal article" date="2010" name="Genome Biol.">
        <title>Genome sequence of the necrotrophic plant pathogen Pythium ultimum reveals original pathogenicity mechanisms and effector repertoire.</title>
        <authorList>
            <person name="Levesque C.A."/>
            <person name="Brouwer H."/>
            <person name="Cano L."/>
            <person name="Hamilton J.P."/>
            <person name="Holt C."/>
            <person name="Huitema E."/>
            <person name="Raffaele S."/>
            <person name="Robideau G.P."/>
            <person name="Thines M."/>
            <person name="Win J."/>
            <person name="Zerillo M.M."/>
            <person name="Beakes G.W."/>
            <person name="Boore J.L."/>
            <person name="Busam D."/>
            <person name="Dumas B."/>
            <person name="Ferriera S."/>
            <person name="Fuerstenberg S.I."/>
            <person name="Gachon C.M."/>
            <person name="Gaulin E."/>
            <person name="Govers F."/>
            <person name="Grenville-Briggs L."/>
            <person name="Horner N."/>
            <person name="Hostetler J."/>
            <person name="Jiang R.H."/>
            <person name="Johnson J."/>
            <person name="Krajaejun T."/>
            <person name="Lin H."/>
            <person name="Meijer H.J."/>
            <person name="Moore B."/>
            <person name="Morris P."/>
            <person name="Phuntmart V."/>
            <person name="Puiu D."/>
            <person name="Shetty J."/>
            <person name="Stajich J.E."/>
            <person name="Tripathy S."/>
            <person name="Wawra S."/>
            <person name="van West P."/>
            <person name="Whitty B.R."/>
            <person name="Coutinho P.M."/>
            <person name="Henrissat B."/>
            <person name="Martin F."/>
            <person name="Thomas P.D."/>
            <person name="Tyler B.M."/>
            <person name="De Vries R.P."/>
            <person name="Kamoun S."/>
            <person name="Yandell M."/>
            <person name="Tisserat N."/>
            <person name="Buell C.R."/>
        </authorList>
    </citation>
    <scope>NUCLEOTIDE SEQUENCE</scope>
    <source>
        <strain evidence="3">DAOM:BR144</strain>
    </source>
</reference>
<dbReference type="HOGENOM" id="CLU_024428_0_0_1"/>
<dbReference type="SUPFAM" id="SSF48452">
    <property type="entry name" value="TPR-like"/>
    <property type="match status" value="1"/>
</dbReference>
<dbReference type="Proteomes" id="UP000019132">
    <property type="component" value="Unassembled WGS sequence"/>
</dbReference>
<evidence type="ECO:0000313" key="3">
    <source>
        <dbReference type="Proteomes" id="UP000019132"/>
    </source>
</evidence>
<keyword evidence="3" id="KW-1185">Reference proteome</keyword>
<dbReference type="InParanoid" id="K3WMI1"/>
<dbReference type="STRING" id="431595.K3WMI1"/>
<evidence type="ECO:0000256" key="1">
    <source>
        <dbReference type="PROSITE-ProRule" id="PRU00339"/>
    </source>
</evidence>
<dbReference type="eggNOG" id="ENOG502S6SB">
    <property type="taxonomic scope" value="Eukaryota"/>
</dbReference>
<dbReference type="InterPro" id="IPR011990">
    <property type="entry name" value="TPR-like_helical_dom_sf"/>
</dbReference>
<dbReference type="OMA" id="TPMDFAW"/>
<dbReference type="EMBL" id="GL376625">
    <property type="status" value="NOT_ANNOTATED_CDS"/>
    <property type="molecule type" value="Genomic_DNA"/>
</dbReference>